<feature type="compositionally biased region" description="Basic residues" evidence="1">
    <location>
        <begin position="22"/>
        <end position="31"/>
    </location>
</feature>
<evidence type="ECO:0000313" key="3">
    <source>
        <dbReference type="Proteomes" id="UP000314294"/>
    </source>
</evidence>
<reference evidence="2 3" key="1">
    <citation type="submission" date="2019-03" db="EMBL/GenBank/DDBJ databases">
        <title>First draft genome of Liparis tanakae, snailfish: a comprehensive survey of snailfish specific genes.</title>
        <authorList>
            <person name="Kim W."/>
            <person name="Song I."/>
            <person name="Jeong J.-H."/>
            <person name="Kim D."/>
            <person name="Kim S."/>
            <person name="Ryu S."/>
            <person name="Song J.Y."/>
            <person name="Lee S.K."/>
        </authorList>
    </citation>
    <scope>NUCLEOTIDE SEQUENCE [LARGE SCALE GENOMIC DNA]</scope>
    <source>
        <tissue evidence="2">Muscle</tissue>
    </source>
</reference>
<feature type="region of interest" description="Disordered" evidence="1">
    <location>
        <begin position="1"/>
        <end position="46"/>
    </location>
</feature>
<evidence type="ECO:0000313" key="2">
    <source>
        <dbReference type="EMBL" id="TNN76596.1"/>
    </source>
</evidence>
<dbReference type="AlphaFoldDB" id="A0A4Z2IF69"/>
<name>A0A4Z2IF69_9TELE</name>
<comment type="caution">
    <text evidence="2">The sequence shown here is derived from an EMBL/GenBank/DDBJ whole genome shotgun (WGS) entry which is preliminary data.</text>
</comment>
<organism evidence="2 3">
    <name type="scientific">Liparis tanakae</name>
    <name type="common">Tanaka's snailfish</name>
    <dbReference type="NCBI Taxonomy" id="230148"/>
    <lineage>
        <taxon>Eukaryota</taxon>
        <taxon>Metazoa</taxon>
        <taxon>Chordata</taxon>
        <taxon>Craniata</taxon>
        <taxon>Vertebrata</taxon>
        <taxon>Euteleostomi</taxon>
        <taxon>Actinopterygii</taxon>
        <taxon>Neopterygii</taxon>
        <taxon>Teleostei</taxon>
        <taxon>Neoteleostei</taxon>
        <taxon>Acanthomorphata</taxon>
        <taxon>Eupercaria</taxon>
        <taxon>Perciformes</taxon>
        <taxon>Cottioidei</taxon>
        <taxon>Cottales</taxon>
        <taxon>Liparidae</taxon>
        <taxon>Liparis</taxon>
    </lineage>
</organism>
<dbReference type="EMBL" id="SRLO01000092">
    <property type="protein sequence ID" value="TNN76596.1"/>
    <property type="molecule type" value="Genomic_DNA"/>
</dbReference>
<keyword evidence="3" id="KW-1185">Reference proteome</keyword>
<accession>A0A4Z2IF69</accession>
<gene>
    <name evidence="2" type="ORF">EYF80_013246</name>
</gene>
<protein>
    <submittedName>
        <fullName evidence="2">Uncharacterized protein</fullName>
    </submittedName>
</protein>
<sequence length="84" mass="9296">MGNAEKWCKNHSPGLGVGAAGKRVRGASQRRRGGEEARRRGEERLPGQLQTALLSHSAALCTIDPQRLVTLLPLWSKYTPRDEF</sequence>
<feature type="compositionally biased region" description="Basic and acidic residues" evidence="1">
    <location>
        <begin position="32"/>
        <end position="45"/>
    </location>
</feature>
<dbReference type="Proteomes" id="UP000314294">
    <property type="component" value="Unassembled WGS sequence"/>
</dbReference>
<proteinExistence type="predicted"/>
<evidence type="ECO:0000256" key="1">
    <source>
        <dbReference type="SAM" id="MobiDB-lite"/>
    </source>
</evidence>